<reference evidence="4" key="1">
    <citation type="journal article" date="2018" name="Nat. Microbiol.">
        <title>Leveraging single-cell genomics to expand the fungal tree of life.</title>
        <authorList>
            <person name="Ahrendt S.R."/>
            <person name="Quandt C.A."/>
            <person name="Ciobanu D."/>
            <person name="Clum A."/>
            <person name="Salamov A."/>
            <person name="Andreopoulos B."/>
            <person name="Cheng J.F."/>
            <person name="Woyke T."/>
            <person name="Pelin A."/>
            <person name="Henrissat B."/>
            <person name="Reynolds N.K."/>
            <person name="Benny G.L."/>
            <person name="Smith M.E."/>
            <person name="James T.Y."/>
            <person name="Grigoriev I.V."/>
        </authorList>
    </citation>
    <scope>NUCLEOTIDE SEQUENCE [LARGE SCALE GENOMIC DNA]</scope>
    <source>
        <strain evidence="4">RSA 468</strain>
    </source>
</reference>
<dbReference type="OrthoDB" id="10623752at2759"/>
<feature type="region of interest" description="Disordered" evidence="1">
    <location>
        <begin position="132"/>
        <end position="161"/>
    </location>
</feature>
<name>A0A4P9ZVK4_9FUNG</name>
<protein>
    <recommendedName>
        <fullName evidence="5">Extracellular membrane protein CFEM domain-containing protein</fullName>
    </recommendedName>
</protein>
<sequence>MQFSVRSVLATSALVFLVARSPVAFADESSYVAALPDSMKCLASDACQSATERDCVQDCLGISYDQFSQCDSSCFTSESESKDVPIEQTPEFTCFTGCVVSAQNGSAVGSNSTSTTTASTAGAATSSHAASATSAKASATGTKSVSASNSSDSSDDDSTSGATTLAASVVSALSMVALIAAL</sequence>
<keyword evidence="2" id="KW-0732">Signal</keyword>
<evidence type="ECO:0008006" key="5">
    <source>
        <dbReference type="Google" id="ProtNLM"/>
    </source>
</evidence>
<accession>A0A4P9ZVK4</accession>
<feature type="chain" id="PRO_5020748885" description="Extracellular membrane protein CFEM domain-containing protein" evidence="2">
    <location>
        <begin position="27"/>
        <end position="182"/>
    </location>
</feature>
<feature type="signal peptide" evidence="2">
    <location>
        <begin position="1"/>
        <end position="26"/>
    </location>
</feature>
<dbReference type="EMBL" id="ML002468">
    <property type="protein sequence ID" value="RKP37625.1"/>
    <property type="molecule type" value="Genomic_DNA"/>
</dbReference>
<dbReference type="AlphaFoldDB" id="A0A4P9ZVK4"/>
<evidence type="ECO:0000313" key="4">
    <source>
        <dbReference type="Proteomes" id="UP000268162"/>
    </source>
</evidence>
<proteinExistence type="predicted"/>
<gene>
    <name evidence="3" type="ORF">BJ085DRAFT_38214</name>
</gene>
<organism evidence="3 4">
    <name type="scientific">Dimargaris cristalligena</name>
    <dbReference type="NCBI Taxonomy" id="215637"/>
    <lineage>
        <taxon>Eukaryota</taxon>
        <taxon>Fungi</taxon>
        <taxon>Fungi incertae sedis</taxon>
        <taxon>Zoopagomycota</taxon>
        <taxon>Kickxellomycotina</taxon>
        <taxon>Dimargaritomycetes</taxon>
        <taxon>Dimargaritales</taxon>
        <taxon>Dimargaritaceae</taxon>
        <taxon>Dimargaris</taxon>
    </lineage>
</organism>
<evidence type="ECO:0000313" key="3">
    <source>
        <dbReference type="EMBL" id="RKP37625.1"/>
    </source>
</evidence>
<evidence type="ECO:0000256" key="1">
    <source>
        <dbReference type="SAM" id="MobiDB-lite"/>
    </source>
</evidence>
<evidence type="ECO:0000256" key="2">
    <source>
        <dbReference type="SAM" id="SignalP"/>
    </source>
</evidence>
<feature type="compositionally biased region" description="Low complexity" evidence="1">
    <location>
        <begin position="132"/>
        <end position="152"/>
    </location>
</feature>
<dbReference type="Proteomes" id="UP000268162">
    <property type="component" value="Unassembled WGS sequence"/>
</dbReference>
<keyword evidence="4" id="KW-1185">Reference proteome</keyword>